<gene>
    <name evidence="12" type="primary">inx</name>
    <name evidence="13" type="ORF">LOAG_10480</name>
</gene>
<dbReference type="PRINTS" id="PR01262">
    <property type="entry name" value="INNEXIN"/>
</dbReference>
<accession>A0A1S0TPR2</accession>
<dbReference type="PANTHER" id="PTHR11893:SF46">
    <property type="entry name" value="INNEXIN-12"/>
    <property type="match status" value="1"/>
</dbReference>
<evidence type="ECO:0000256" key="11">
    <source>
        <dbReference type="ARBA" id="ARBA00023303"/>
    </source>
</evidence>
<evidence type="ECO:0000256" key="3">
    <source>
        <dbReference type="ARBA" id="ARBA00022448"/>
    </source>
</evidence>
<dbReference type="InterPro" id="IPR000990">
    <property type="entry name" value="Innexin"/>
</dbReference>
<dbReference type="GO" id="GO:0005886">
    <property type="term" value="C:plasma membrane"/>
    <property type="evidence" value="ECO:0007669"/>
    <property type="project" value="UniProtKB-SubCell"/>
</dbReference>
<dbReference type="FunCoup" id="A0A1S0TPR2">
    <property type="interactions" value="328"/>
</dbReference>
<feature type="transmembrane region" description="Helical" evidence="12">
    <location>
        <begin position="114"/>
        <end position="133"/>
    </location>
</feature>
<evidence type="ECO:0000256" key="1">
    <source>
        <dbReference type="ARBA" id="ARBA00004610"/>
    </source>
</evidence>
<evidence type="ECO:0000256" key="10">
    <source>
        <dbReference type="ARBA" id="ARBA00023136"/>
    </source>
</evidence>
<dbReference type="GO" id="GO:0005921">
    <property type="term" value="C:gap junction"/>
    <property type="evidence" value="ECO:0007669"/>
    <property type="project" value="UniProtKB-SubCell"/>
</dbReference>
<sequence>MDVVRSLLRAITPLPDGDTVDRINYCFTTTILVILSAFISGWSFVGSPIQCWFPAYYRGWWIEYALDYCFIQNTYFIPFTDAVPENYWDIAEHVIPVPKNITQRQDRLIGYYQWVPFILAFQAVLFYLPVVMWRTLYSTIGIKVGVICDTCNIRSNMIVRDRLKNLEKIASFLTYERDIHSTFVGKMHRHLSSGRFLISAYLFMKLLYALNALLQFWIIKKLLGVESIWWGAQVFDDLIHGLEWPQTGNFPRVTLCDFAVFFFF</sequence>
<keyword evidence="8 12" id="KW-1133">Transmembrane helix</keyword>
<dbReference type="PROSITE" id="PS51013">
    <property type="entry name" value="PANNEXIN"/>
    <property type="match status" value="1"/>
</dbReference>
<proteinExistence type="inferred from homology"/>
<evidence type="ECO:0000256" key="7">
    <source>
        <dbReference type="ARBA" id="ARBA00022949"/>
    </source>
</evidence>
<keyword evidence="11 12" id="KW-0407">Ion channel</keyword>
<feature type="transmembrane region" description="Helical" evidence="12">
    <location>
        <begin position="25"/>
        <end position="45"/>
    </location>
</feature>
<dbReference type="Pfam" id="PF00876">
    <property type="entry name" value="Innexin"/>
    <property type="match status" value="1"/>
</dbReference>
<comment type="function">
    <text evidence="12">Structural component of the gap junctions.</text>
</comment>
<evidence type="ECO:0000256" key="6">
    <source>
        <dbReference type="ARBA" id="ARBA00022868"/>
    </source>
</evidence>
<dbReference type="AlphaFoldDB" id="A0A1S0TPR2"/>
<keyword evidence="7" id="KW-0965">Cell junction</keyword>
<keyword evidence="3 12" id="KW-0813">Transport</keyword>
<evidence type="ECO:0000313" key="13">
    <source>
        <dbReference type="EMBL" id="EFO18017.2"/>
    </source>
</evidence>
<evidence type="ECO:0000256" key="8">
    <source>
        <dbReference type="ARBA" id="ARBA00022989"/>
    </source>
</evidence>
<keyword evidence="5 12" id="KW-0812">Transmembrane</keyword>
<comment type="subcellular location">
    <subcellularLocation>
        <location evidence="1">Cell junction</location>
        <location evidence="1">Gap junction</location>
    </subcellularLocation>
    <subcellularLocation>
        <location evidence="2 12">Cell membrane</location>
        <topology evidence="2 12">Multi-pass membrane protein</topology>
    </subcellularLocation>
</comment>
<evidence type="ECO:0000256" key="9">
    <source>
        <dbReference type="ARBA" id="ARBA00023065"/>
    </source>
</evidence>
<comment type="similarity">
    <text evidence="12">Belongs to the pannexin family.</text>
</comment>
<protein>
    <recommendedName>
        <fullName evidence="12">Innexin</fullName>
    </recommendedName>
</protein>
<dbReference type="EMBL" id="JH712482">
    <property type="protein sequence ID" value="EFO18017.2"/>
    <property type="molecule type" value="Genomic_DNA"/>
</dbReference>
<dbReference type="InParanoid" id="A0A1S0TPR2"/>
<keyword evidence="10 12" id="KW-0472">Membrane</keyword>
<dbReference type="OrthoDB" id="5867527at2759"/>
<dbReference type="PANTHER" id="PTHR11893">
    <property type="entry name" value="INNEXIN"/>
    <property type="match status" value="1"/>
</dbReference>
<evidence type="ECO:0000256" key="5">
    <source>
        <dbReference type="ARBA" id="ARBA00022692"/>
    </source>
</evidence>
<dbReference type="GO" id="GO:0005243">
    <property type="term" value="F:gap junction channel activity"/>
    <property type="evidence" value="ECO:0007669"/>
    <property type="project" value="TreeGrafter"/>
</dbReference>
<keyword evidence="4" id="KW-1003">Cell membrane</keyword>
<feature type="transmembrane region" description="Helical" evidence="12">
    <location>
        <begin position="196"/>
        <end position="219"/>
    </location>
</feature>
<organism evidence="13">
    <name type="scientific">Loa loa</name>
    <name type="common">Eye worm</name>
    <name type="synonym">Filaria loa</name>
    <dbReference type="NCBI Taxonomy" id="7209"/>
    <lineage>
        <taxon>Eukaryota</taxon>
        <taxon>Metazoa</taxon>
        <taxon>Ecdysozoa</taxon>
        <taxon>Nematoda</taxon>
        <taxon>Chromadorea</taxon>
        <taxon>Rhabditida</taxon>
        <taxon>Spirurina</taxon>
        <taxon>Spiruromorpha</taxon>
        <taxon>Filarioidea</taxon>
        <taxon>Onchocercidae</taxon>
        <taxon>Loa</taxon>
    </lineage>
</organism>
<dbReference type="OMA" id="GLEWPQT"/>
<keyword evidence="9 12" id="KW-0406">Ion transport</keyword>
<comment type="caution">
    <text evidence="12">Lacks conserved residue(s) required for the propagation of feature annotation.</text>
</comment>
<keyword evidence="6" id="KW-0303">Gap junction</keyword>
<name>A0A1S0TPR2_LOALO</name>
<reference evidence="13" key="1">
    <citation type="submission" date="2012-04" db="EMBL/GenBank/DDBJ databases">
        <title>The Genome Sequence of Loa loa.</title>
        <authorList>
            <consortium name="The Broad Institute Genome Sequencing Platform"/>
            <consortium name="Broad Institute Genome Sequencing Center for Infectious Disease"/>
            <person name="Nutman T.B."/>
            <person name="Fink D.L."/>
            <person name="Russ C."/>
            <person name="Young S."/>
            <person name="Zeng Q."/>
            <person name="Gargeya S."/>
            <person name="Alvarado L."/>
            <person name="Berlin A."/>
            <person name="Chapman S.B."/>
            <person name="Chen Z."/>
            <person name="Freedman E."/>
            <person name="Gellesch M."/>
            <person name="Goldberg J."/>
            <person name="Griggs A."/>
            <person name="Gujja S."/>
            <person name="Heilman E.R."/>
            <person name="Heiman D."/>
            <person name="Howarth C."/>
            <person name="Mehta T."/>
            <person name="Neiman D."/>
            <person name="Pearson M."/>
            <person name="Roberts A."/>
            <person name="Saif S."/>
            <person name="Shea T."/>
            <person name="Shenoy N."/>
            <person name="Sisk P."/>
            <person name="Stolte C."/>
            <person name="Sykes S."/>
            <person name="White J."/>
            <person name="Yandava C."/>
            <person name="Haas B."/>
            <person name="Henn M.R."/>
            <person name="Nusbaum C."/>
            <person name="Birren B."/>
        </authorList>
    </citation>
    <scope>NUCLEOTIDE SEQUENCE [LARGE SCALE GENOMIC DNA]</scope>
</reference>
<feature type="non-terminal residue" evidence="13">
    <location>
        <position position="264"/>
    </location>
</feature>
<dbReference type="GO" id="GO:0110039">
    <property type="term" value="P:positive regulation of nematode male tail tip morphogenesis"/>
    <property type="evidence" value="ECO:0007669"/>
    <property type="project" value="EnsemblMetazoa"/>
</dbReference>
<evidence type="ECO:0000256" key="2">
    <source>
        <dbReference type="ARBA" id="ARBA00004651"/>
    </source>
</evidence>
<evidence type="ECO:0000256" key="12">
    <source>
        <dbReference type="RuleBase" id="RU010713"/>
    </source>
</evidence>
<evidence type="ECO:0000256" key="4">
    <source>
        <dbReference type="ARBA" id="ARBA00022475"/>
    </source>
</evidence>
<dbReference type="GO" id="GO:0034220">
    <property type="term" value="P:monoatomic ion transmembrane transport"/>
    <property type="evidence" value="ECO:0007669"/>
    <property type="project" value="UniProtKB-KW"/>
</dbReference>